<comment type="subcellular location">
    <subcellularLocation>
        <location evidence="1">Nucleus</location>
    </subcellularLocation>
</comment>
<protein>
    <submittedName>
        <fullName evidence="9">Uncharacterized protein</fullName>
    </submittedName>
</protein>
<dbReference type="PANTHER" id="PTHR44006">
    <property type="entry name" value="U5 SMALL NUCLEAR RIBONUCLEOPROTEIN 40 KDA PROTEIN"/>
    <property type="match status" value="1"/>
</dbReference>
<dbReference type="FunFam" id="1.10.287.660:FF:000001">
    <property type="entry name" value="pre-mRNA-splicing factor ISY1 homolog"/>
    <property type="match status" value="1"/>
</dbReference>
<dbReference type="InterPro" id="IPR052234">
    <property type="entry name" value="U5_snRNP_Component"/>
</dbReference>
<feature type="repeat" description="WD" evidence="8">
    <location>
        <begin position="589"/>
        <end position="624"/>
    </location>
</feature>
<evidence type="ECO:0000256" key="5">
    <source>
        <dbReference type="ARBA" id="ARBA00022737"/>
    </source>
</evidence>
<dbReference type="GO" id="GO:0071013">
    <property type="term" value="C:catalytic step 2 spliceosome"/>
    <property type="evidence" value="ECO:0007669"/>
    <property type="project" value="TreeGrafter"/>
</dbReference>
<feature type="repeat" description="WD" evidence="8">
    <location>
        <begin position="371"/>
        <end position="412"/>
    </location>
</feature>
<dbReference type="PROSITE" id="PS00678">
    <property type="entry name" value="WD_REPEATS_1"/>
    <property type="match status" value="2"/>
</dbReference>
<dbReference type="Proteomes" id="UP000279271">
    <property type="component" value="Unassembled WGS sequence"/>
</dbReference>
<dbReference type="PRINTS" id="PR00320">
    <property type="entry name" value="GPROTEINBRPT"/>
</dbReference>
<accession>A0A3M7KU53</accession>
<sequence length="624" mass="68303">MLNRLLAAKQADARPERQKRPYLATECTDLNEADKWRQQILREIGKKVMEIQNAGLGEHRIRDLNDEINKLMREKVHWERRIVELGGPDYSKTGPRVTDSEGRVMAETSGRGAGYRYFGAAKNLPGVKELFEKEAPRQVRRTRAEMYRLINGDYYGFRDEDDGVLLKVEAEAEAQLRAQASLRAIQEWEQQEAQRQSSAAAARGTSATVQVDPAESAPQFVAYVPLPDAQEIEARVLEGKKAALLSKYASEALQAEQAQARQLSVMADASKRPLSDGEEAGPSGALVEIKRQRLDEGAVVPAGPASSLATKPQGPSRTSALLAPTMLLTGHADQVFTLKFNPDGDVLATGSYDKTILLYRTYGECENFLQIKGHKNGILELHWTPDGLNLVSCSPDRTVRAWDASTGQQVKKMSEHGDIVNSCCPLKRGSPLLVSGSDDGTAKVWDLRSKRSVATFTEKYQVLAVAWSEAGDAVYTGGIENVVRAWDLRRGAPSLTLAGHADTVTGLAPSPDGAHLLSNSMDGTLRVWDVRPYAAQDRCQRVLTGHVHNFERNLLRCAWSPDGERVTAGSADRMVYVWRSADGAVQYALPGHGGSVNEVVFHPTEPIVASASSDKTVYMGELAA</sequence>
<dbReference type="GO" id="GO:0000350">
    <property type="term" value="P:generation of catalytic spliceosome for second transesterification step"/>
    <property type="evidence" value="ECO:0007669"/>
    <property type="project" value="InterPro"/>
</dbReference>
<evidence type="ECO:0000256" key="3">
    <source>
        <dbReference type="ARBA" id="ARBA00022574"/>
    </source>
</evidence>
<dbReference type="EMBL" id="QOKY01000198">
    <property type="protein sequence ID" value="RMZ53384.1"/>
    <property type="molecule type" value="Genomic_DNA"/>
</dbReference>
<dbReference type="SUPFAM" id="SSF50978">
    <property type="entry name" value="WD40 repeat-like"/>
    <property type="match status" value="1"/>
</dbReference>
<evidence type="ECO:0000256" key="6">
    <source>
        <dbReference type="ARBA" id="ARBA00023187"/>
    </source>
</evidence>
<dbReference type="Pfam" id="PF06246">
    <property type="entry name" value="Isy1"/>
    <property type="match status" value="1"/>
</dbReference>
<dbReference type="Pfam" id="PF00400">
    <property type="entry name" value="WD40"/>
    <property type="match status" value="6"/>
</dbReference>
<dbReference type="InterPro" id="IPR009360">
    <property type="entry name" value="Isy1"/>
</dbReference>
<dbReference type="SMART" id="SM00320">
    <property type="entry name" value="WD40"/>
    <property type="match status" value="7"/>
</dbReference>
<dbReference type="PROSITE" id="PS50082">
    <property type="entry name" value="WD_REPEATS_2"/>
    <property type="match status" value="7"/>
</dbReference>
<dbReference type="InterPro" id="IPR029012">
    <property type="entry name" value="Helix_hairpin_bin_sf"/>
</dbReference>
<dbReference type="PROSITE" id="PS50294">
    <property type="entry name" value="WD_REPEATS_REGION"/>
    <property type="match status" value="4"/>
</dbReference>
<dbReference type="InterPro" id="IPR019775">
    <property type="entry name" value="WD40_repeat_CS"/>
</dbReference>
<comment type="similarity">
    <text evidence="2">Belongs to the ISY1 family.</text>
</comment>
<reference evidence="10" key="1">
    <citation type="journal article" date="2018" name="Algal Res.">
        <title>Characterization of plant carbon substrate utilization by Auxenochlorella protothecoides.</title>
        <authorList>
            <person name="Vogler B.W."/>
            <person name="Starkenburg S.R."/>
            <person name="Sudasinghe N."/>
            <person name="Schambach J.Y."/>
            <person name="Rollin J.A."/>
            <person name="Pattathil S."/>
            <person name="Barry A.N."/>
        </authorList>
    </citation>
    <scope>NUCLEOTIDE SEQUENCE [LARGE SCALE GENOMIC DNA]</scope>
    <source>
        <strain evidence="10">UTEX 25</strain>
    </source>
</reference>
<keyword evidence="3 8" id="KW-0853">WD repeat</keyword>
<proteinExistence type="inferred from homology"/>
<comment type="caution">
    <text evidence="9">The sequence shown here is derived from an EMBL/GenBank/DDBJ whole genome shotgun (WGS) entry which is preliminary data.</text>
</comment>
<dbReference type="SUPFAM" id="SSF140102">
    <property type="entry name" value="ISY1 domain-like"/>
    <property type="match status" value="1"/>
</dbReference>
<dbReference type="CDD" id="cd00200">
    <property type="entry name" value="WD40"/>
    <property type="match status" value="1"/>
</dbReference>
<evidence type="ECO:0000256" key="4">
    <source>
        <dbReference type="ARBA" id="ARBA00022664"/>
    </source>
</evidence>
<dbReference type="Gene3D" id="2.130.10.10">
    <property type="entry name" value="YVTN repeat-like/Quinoprotein amine dehydrogenase"/>
    <property type="match status" value="1"/>
</dbReference>
<feature type="repeat" description="WD" evidence="8">
    <location>
        <begin position="497"/>
        <end position="531"/>
    </location>
</feature>
<evidence type="ECO:0000256" key="7">
    <source>
        <dbReference type="ARBA" id="ARBA00023242"/>
    </source>
</evidence>
<evidence type="ECO:0000256" key="1">
    <source>
        <dbReference type="ARBA" id="ARBA00004123"/>
    </source>
</evidence>
<keyword evidence="7" id="KW-0539">Nucleus</keyword>
<dbReference type="Gene3D" id="1.10.287.660">
    <property type="entry name" value="Helix hairpin bin"/>
    <property type="match status" value="1"/>
</dbReference>
<keyword evidence="5" id="KW-0677">Repeat</keyword>
<dbReference type="GO" id="GO:0003723">
    <property type="term" value="F:RNA binding"/>
    <property type="evidence" value="ECO:0007669"/>
    <property type="project" value="TreeGrafter"/>
</dbReference>
<gene>
    <name evidence="9" type="ORF">APUTEX25_004872</name>
</gene>
<feature type="repeat" description="WD" evidence="8">
    <location>
        <begin position="462"/>
        <end position="496"/>
    </location>
</feature>
<feature type="repeat" description="WD" evidence="8">
    <location>
        <begin position="558"/>
        <end position="588"/>
    </location>
</feature>
<dbReference type="InterPro" id="IPR036322">
    <property type="entry name" value="WD40_repeat_dom_sf"/>
</dbReference>
<dbReference type="PANTHER" id="PTHR44006:SF1">
    <property type="entry name" value="U5 SMALL NUCLEAR RIBONUCLEOPROTEIN 40 KDA PROTEIN"/>
    <property type="match status" value="1"/>
</dbReference>
<evidence type="ECO:0000256" key="2">
    <source>
        <dbReference type="ARBA" id="ARBA00007002"/>
    </source>
</evidence>
<name>A0A3M7KU53_AUXPR</name>
<dbReference type="InterPro" id="IPR037200">
    <property type="entry name" value="Isy1_sf"/>
</dbReference>
<keyword evidence="6" id="KW-0508">mRNA splicing</keyword>
<dbReference type="InterPro" id="IPR020472">
    <property type="entry name" value="WD40_PAC1"/>
</dbReference>
<keyword evidence="4" id="KW-0507">mRNA processing</keyword>
<dbReference type="AlphaFoldDB" id="A0A3M7KU53"/>
<evidence type="ECO:0000256" key="8">
    <source>
        <dbReference type="PROSITE-ProRule" id="PRU00221"/>
    </source>
</evidence>
<feature type="repeat" description="WD" evidence="8">
    <location>
        <begin position="328"/>
        <end position="359"/>
    </location>
</feature>
<organism evidence="9 10">
    <name type="scientific">Auxenochlorella protothecoides</name>
    <name type="common">Green microalga</name>
    <name type="synonym">Chlorella protothecoides</name>
    <dbReference type="NCBI Taxonomy" id="3075"/>
    <lineage>
        <taxon>Eukaryota</taxon>
        <taxon>Viridiplantae</taxon>
        <taxon>Chlorophyta</taxon>
        <taxon>core chlorophytes</taxon>
        <taxon>Trebouxiophyceae</taxon>
        <taxon>Chlorellales</taxon>
        <taxon>Chlorellaceae</taxon>
        <taxon>Auxenochlorella</taxon>
    </lineage>
</organism>
<evidence type="ECO:0000313" key="10">
    <source>
        <dbReference type="Proteomes" id="UP000279271"/>
    </source>
</evidence>
<dbReference type="InterPro" id="IPR001680">
    <property type="entry name" value="WD40_rpt"/>
</dbReference>
<dbReference type="InterPro" id="IPR015943">
    <property type="entry name" value="WD40/YVTN_repeat-like_dom_sf"/>
</dbReference>
<evidence type="ECO:0000313" key="9">
    <source>
        <dbReference type="EMBL" id="RMZ53384.1"/>
    </source>
</evidence>
<feature type="repeat" description="WD" evidence="8">
    <location>
        <begin position="432"/>
        <end position="455"/>
    </location>
</feature>